<evidence type="ECO:0000256" key="1">
    <source>
        <dbReference type="SAM" id="MobiDB-lite"/>
    </source>
</evidence>
<accession>A0AA37BLL0</accession>
<reference evidence="2" key="2">
    <citation type="submission" date="2022-09" db="EMBL/GenBank/DDBJ databases">
        <authorList>
            <person name="Sun Q."/>
            <person name="Ohkuma M."/>
        </authorList>
    </citation>
    <scope>NUCLEOTIDE SEQUENCE</scope>
    <source>
        <strain evidence="2">JCM 3093</strain>
    </source>
</reference>
<protein>
    <submittedName>
        <fullName evidence="2">Uncharacterized protein</fullName>
    </submittedName>
</protein>
<name>A0AA37BLL0_9ACTN</name>
<proteinExistence type="predicted"/>
<gene>
    <name evidence="2" type="ORF">GCM10010126_55780</name>
</gene>
<comment type="caution">
    <text evidence="2">The sequence shown here is derived from an EMBL/GenBank/DDBJ whole genome shotgun (WGS) entry which is preliminary data.</text>
</comment>
<dbReference type="Proteomes" id="UP000627984">
    <property type="component" value="Unassembled WGS sequence"/>
</dbReference>
<feature type="compositionally biased region" description="Basic and acidic residues" evidence="1">
    <location>
        <begin position="1"/>
        <end position="15"/>
    </location>
</feature>
<reference evidence="2" key="1">
    <citation type="journal article" date="2014" name="Int. J. Syst. Evol. Microbiol.">
        <title>Complete genome sequence of Corynebacterium casei LMG S-19264T (=DSM 44701T), isolated from a smear-ripened cheese.</title>
        <authorList>
            <consortium name="US DOE Joint Genome Institute (JGI-PGF)"/>
            <person name="Walter F."/>
            <person name="Albersmeier A."/>
            <person name="Kalinowski J."/>
            <person name="Ruckert C."/>
        </authorList>
    </citation>
    <scope>NUCLEOTIDE SEQUENCE</scope>
    <source>
        <strain evidence="2">JCM 3093</strain>
    </source>
</reference>
<dbReference type="EMBL" id="BMQD01000021">
    <property type="protein sequence ID" value="GGK89171.1"/>
    <property type="molecule type" value="Genomic_DNA"/>
</dbReference>
<dbReference type="AlphaFoldDB" id="A0AA37BLL0"/>
<feature type="region of interest" description="Disordered" evidence="1">
    <location>
        <begin position="1"/>
        <end position="21"/>
    </location>
</feature>
<evidence type="ECO:0000313" key="2">
    <source>
        <dbReference type="EMBL" id="GGK89171.1"/>
    </source>
</evidence>
<evidence type="ECO:0000313" key="3">
    <source>
        <dbReference type="Proteomes" id="UP000627984"/>
    </source>
</evidence>
<organism evidence="2 3">
    <name type="scientific">Planomonospora parontospora</name>
    <dbReference type="NCBI Taxonomy" id="58119"/>
    <lineage>
        <taxon>Bacteria</taxon>
        <taxon>Bacillati</taxon>
        <taxon>Actinomycetota</taxon>
        <taxon>Actinomycetes</taxon>
        <taxon>Streptosporangiales</taxon>
        <taxon>Streptosporangiaceae</taxon>
        <taxon>Planomonospora</taxon>
    </lineage>
</organism>
<sequence>MPPRIRRPDARHGDWQDSPSVCPSWESPAGCTVRVVRWRARRRAGPYSGRDRTRRARRRAGAVPGRGRTRDAQDRLRTVLRGCAYRESWDRSREAPVEAEVVSAA</sequence>
<feature type="region of interest" description="Disordered" evidence="1">
    <location>
        <begin position="44"/>
        <end position="74"/>
    </location>
</feature>